<evidence type="ECO:0000313" key="1">
    <source>
        <dbReference type="EMBL" id="MBX65668.1"/>
    </source>
</evidence>
<dbReference type="EMBL" id="GGEC01085184">
    <property type="protein sequence ID" value="MBX65668.1"/>
    <property type="molecule type" value="Transcribed_RNA"/>
</dbReference>
<protein>
    <submittedName>
        <fullName evidence="1">Uncharacterized protein</fullName>
    </submittedName>
</protein>
<organism evidence="1">
    <name type="scientific">Rhizophora mucronata</name>
    <name type="common">Asiatic mangrove</name>
    <dbReference type="NCBI Taxonomy" id="61149"/>
    <lineage>
        <taxon>Eukaryota</taxon>
        <taxon>Viridiplantae</taxon>
        <taxon>Streptophyta</taxon>
        <taxon>Embryophyta</taxon>
        <taxon>Tracheophyta</taxon>
        <taxon>Spermatophyta</taxon>
        <taxon>Magnoliopsida</taxon>
        <taxon>eudicotyledons</taxon>
        <taxon>Gunneridae</taxon>
        <taxon>Pentapetalae</taxon>
        <taxon>rosids</taxon>
        <taxon>fabids</taxon>
        <taxon>Malpighiales</taxon>
        <taxon>Rhizophoraceae</taxon>
        <taxon>Rhizophora</taxon>
    </lineage>
</organism>
<reference evidence="1" key="1">
    <citation type="submission" date="2018-02" db="EMBL/GenBank/DDBJ databases">
        <title>Rhizophora mucronata_Transcriptome.</title>
        <authorList>
            <person name="Meera S.P."/>
            <person name="Sreeshan A."/>
            <person name="Augustine A."/>
        </authorList>
    </citation>
    <scope>NUCLEOTIDE SEQUENCE</scope>
    <source>
        <tissue evidence="1">Leaf</tissue>
    </source>
</reference>
<dbReference type="AlphaFoldDB" id="A0A2P2QFA3"/>
<sequence length="21" mass="2376">MAHALYMQMYAICQSPEAITC</sequence>
<accession>A0A2P2QFA3</accession>
<name>A0A2P2QFA3_RHIMU</name>
<proteinExistence type="predicted"/>